<keyword evidence="2" id="KW-1185">Reference proteome</keyword>
<evidence type="ECO:0000313" key="1">
    <source>
        <dbReference type="EMBL" id="CRL18668.1"/>
    </source>
</evidence>
<proteinExistence type="predicted"/>
<evidence type="ECO:0000313" key="2">
    <source>
        <dbReference type="Proteomes" id="UP000053732"/>
    </source>
</evidence>
<dbReference type="AlphaFoldDB" id="A0A0G4NX26"/>
<accession>A0A0G4NX26</accession>
<name>A0A0G4NX26_PENC3</name>
<gene>
    <name evidence="1" type="ORF">PCAMFM013_S002g000538</name>
</gene>
<dbReference type="EMBL" id="HG793135">
    <property type="protein sequence ID" value="CRL18668.1"/>
    <property type="molecule type" value="Genomic_DNA"/>
</dbReference>
<protein>
    <submittedName>
        <fullName evidence="1">Regulator of chromosome condensation, RCC1</fullName>
    </submittedName>
</protein>
<reference evidence="1 2" key="1">
    <citation type="journal article" date="2014" name="Nat. Commun.">
        <title>Multiple recent horizontal transfers of a large genomic region in cheese making fungi.</title>
        <authorList>
            <person name="Cheeseman K."/>
            <person name="Ropars J."/>
            <person name="Renault P."/>
            <person name="Dupont J."/>
            <person name="Gouzy J."/>
            <person name="Branca A."/>
            <person name="Abraham A.L."/>
            <person name="Ceppi M."/>
            <person name="Conseiller E."/>
            <person name="Debuchy R."/>
            <person name="Malagnac F."/>
            <person name="Goarin A."/>
            <person name="Silar P."/>
            <person name="Lacoste S."/>
            <person name="Sallet E."/>
            <person name="Bensimon A."/>
            <person name="Giraud T."/>
            <person name="Brygoo Y."/>
        </authorList>
    </citation>
    <scope>NUCLEOTIDE SEQUENCE [LARGE SCALE GENOMIC DNA]</scope>
    <source>
        <strain evidence="2">FM 013</strain>
    </source>
</reference>
<sequence length="29" mass="3523">MGLSQYFAREAWVWRLIDSWHSTFASLYT</sequence>
<dbReference type="Proteomes" id="UP000053732">
    <property type="component" value="Unassembled WGS sequence"/>
</dbReference>
<organism evidence="1 2">
    <name type="scientific">Penicillium camemberti (strain FM 013)</name>
    <dbReference type="NCBI Taxonomy" id="1429867"/>
    <lineage>
        <taxon>Eukaryota</taxon>
        <taxon>Fungi</taxon>
        <taxon>Dikarya</taxon>
        <taxon>Ascomycota</taxon>
        <taxon>Pezizomycotina</taxon>
        <taxon>Eurotiomycetes</taxon>
        <taxon>Eurotiomycetidae</taxon>
        <taxon>Eurotiales</taxon>
        <taxon>Aspergillaceae</taxon>
        <taxon>Penicillium</taxon>
    </lineage>
</organism>